<evidence type="ECO:0000313" key="5">
    <source>
        <dbReference type="Proteomes" id="UP001230188"/>
    </source>
</evidence>
<protein>
    <recommendedName>
        <fullName evidence="3">C3HC-type domain-containing protein</fullName>
    </recommendedName>
</protein>
<feature type="domain" description="C3HC-type" evidence="3">
    <location>
        <begin position="28"/>
        <end position="78"/>
    </location>
</feature>
<dbReference type="GO" id="GO:0008270">
    <property type="term" value="F:zinc ion binding"/>
    <property type="evidence" value="ECO:0007669"/>
    <property type="project" value="InterPro"/>
</dbReference>
<proteinExistence type="predicted"/>
<keyword evidence="2" id="KW-0539">Nucleus</keyword>
<dbReference type="EMBL" id="JAQMWT010000466">
    <property type="protein sequence ID" value="KAJ8600906.1"/>
    <property type="molecule type" value="Genomic_DNA"/>
</dbReference>
<dbReference type="InterPro" id="IPR012935">
    <property type="entry name" value="NuBaID_N"/>
</dbReference>
<comment type="caution">
    <text evidence="4">The sequence shown here is derived from an EMBL/GenBank/DDBJ whole genome shotgun (WGS) entry which is preliminary data.</text>
</comment>
<organism evidence="4 5">
    <name type="scientific">Chrysophaeum taylorii</name>
    <dbReference type="NCBI Taxonomy" id="2483200"/>
    <lineage>
        <taxon>Eukaryota</taxon>
        <taxon>Sar</taxon>
        <taxon>Stramenopiles</taxon>
        <taxon>Ochrophyta</taxon>
        <taxon>Pelagophyceae</taxon>
        <taxon>Pelagomonadales</taxon>
        <taxon>Pelagomonadaceae</taxon>
        <taxon>Chrysophaeum</taxon>
    </lineage>
</organism>
<evidence type="ECO:0000259" key="3">
    <source>
        <dbReference type="Pfam" id="PF07967"/>
    </source>
</evidence>
<gene>
    <name evidence="4" type="ORF">CTAYLR_005046</name>
</gene>
<comment type="subcellular location">
    <subcellularLocation>
        <location evidence="1">Nucleus</location>
    </subcellularLocation>
</comment>
<dbReference type="GO" id="GO:0005634">
    <property type="term" value="C:nucleus"/>
    <property type="evidence" value="ECO:0007669"/>
    <property type="project" value="UniProtKB-SubCell"/>
</dbReference>
<dbReference type="AlphaFoldDB" id="A0AAD7U9R8"/>
<evidence type="ECO:0000313" key="4">
    <source>
        <dbReference type="EMBL" id="KAJ8600906.1"/>
    </source>
</evidence>
<name>A0AAD7U9R8_9STRA</name>
<reference evidence="4" key="1">
    <citation type="submission" date="2023-01" db="EMBL/GenBank/DDBJ databases">
        <title>Metagenome sequencing of chrysophaentin producing Chrysophaeum taylorii.</title>
        <authorList>
            <person name="Davison J."/>
            <person name="Bewley C."/>
        </authorList>
    </citation>
    <scope>NUCLEOTIDE SEQUENCE</scope>
    <source>
        <strain evidence="4">NIES-1699</strain>
    </source>
</reference>
<evidence type="ECO:0000256" key="2">
    <source>
        <dbReference type="ARBA" id="ARBA00023242"/>
    </source>
</evidence>
<keyword evidence="5" id="KW-1185">Reference proteome</keyword>
<sequence>MSAATIEAAKAALVGLEAFADEERETRPWSRDASVARLRSYASRPWLDEAEPEQCARFGWRCAGNELVCDECGARTTATDLDAHSEFCLWRGAPLPESVWRDEAPSIEARARRLRPILGDDEAFRYARLGWDAADDATLECSLCARTVKIADDDLDPLTQHRRFCPWRAYKKRILPIAYWEDAPAKRRSAAEIRLAIARDLTYAST</sequence>
<evidence type="ECO:0000256" key="1">
    <source>
        <dbReference type="ARBA" id="ARBA00004123"/>
    </source>
</evidence>
<dbReference type="Proteomes" id="UP001230188">
    <property type="component" value="Unassembled WGS sequence"/>
</dbReference>
<dbReference type="Pfam" id="PF07967">
    <property type="entry name" value="zf-C3HC"/>
    <property type="match status" value="1"/>
</dbReference>
<accession>A0AAD7U9R8</accession>